<keyword evidence="3" id="KW-0997">Cell inner membrane</keyword>
<dbReference type="GO" id="GO:0009247">
    <property type="term" value="P:glycolipid biosynthetic process"/>
    <property type="evidence" value="ECO:0007669"/>
    <property type="project" value="UniProtKB-ARBA"/>
</dbReference>
<dbReference type="GO" id="GO:0005886">
    <property type="term" value="C:plasma membrane"/>
    <property type="evidence" value="ECO:0007669"/>
    <property type="project" value="UniProtKB-SubCell"/>
</dbReference>
<dbReference type="Proteomes" id="UP000317178">
    <property type="component" value="Chromosome"/>
</dbReference>
<evidence type="ECO:0000313" key="8">
    <source>
        <dbReference type="Proteomes" id="UP000317178"/>
    </source>
</evidence>
<dbReference type="EC" id="2.3.1.-" evidence="7"/>
<accession>A0A518CMF6</accession>
<evidence type="ECO:0000256" key="1">
    <source>
        <dbReference type="ARBA" id="ARBA00004533"/>
    </source>
</evidence>
<dbReference type="PANTHER" id="PTHR30606:SF10">
    <property type="entry name" value="PHOSPHATIDYLINOSITOL MANNOSIDE ACYLTRANSFERASE"/>
    <property type="match status" value="1"/>
</dbReference>
<keyword evidence="4 7" id="KW-0808">Transferase</keyword>
<dbReference type="GO" id="GO:0016746">
    <property type="term" value="F:acyltransferase activity"/>
    <property type="evidence" value="ECO:0007669"/>
    <property type="project" value="UniProtKB-KW"/>
</dbReference>
<keyword evidence="2" id="KW-1003">Cell membrane</keyword>
<dbReference type="RefSeq" id="WP_144995692.1">
    <property type="nucleotide sequence ID" value="NZ_CP036281.1"/>
</dbReference>
<dbReference type="EMBL" id="CP036281">
    <property type="protein sequence ID" value="QDU80409.1"/>
    <property type="molecule type" value="Genomic_DNA"/>
</dbReference>
<dbReference type="OrthoDB" id="9801955at2"/>
<dbReference type="CDD" id="cd07984">
    <property type="entry name" value="LPLAT_LABLAT-like"/>
    <property type="match status" value="1"/>
</dbReference>
<evidence type="ECO:0000256" key="3">
    <source>
        <dbReference type="ARBA" id="ARBA00022519"/>
    </source>
</evidence>
<keyword evidence="5" id="KW-0472">Membrane</keyword>
<dbReference type="KEGG" id="plon:Pla110_21380"/>
<evidence type="ECO:0000256" key="6">
    <source>
        <dbReference type="ARBA" id="ARBA00023315"/>
    </source>
</evidence>
<evidence type="ECO:0000256" key="2">
    <source>
        <dbReference type="ARBA" id="ARBA00022475"/>
    </source>
</evidence>
<keyword evidence="8" id="KW-1185">Reference proteome</keyword>
<comment type="subcellular location">
    <subcellularLocation>
        <location evidence="1">Cell inner membrane</location>
    </subcellularLocation>
</comment>
<proteinExistence type="predicted"/>
<sequence length="317" mass="36779">MKNKRALQHRLEYIVFRSLICFVEALPTKTGIRLAEMLGWFITYGLPRKLTRYKVARANLKIAFGDSLSEQEIERIFYKMWVHLFRLVIEIPQHTRKMRLYNCADVLQFRYRDYSTRALCAGRPLILLSGHFGNWEIANTTFGLFGYPAGVVARDLDNPYIHRWFEKFRQFTGHSLISKKGGGSEMTDLIEKGGVVALLGDQDAGKRGMFVPFFGKDASTFKSIALLSIQMDAPILVGYTYRLPDNFVNRRWTGFEMGCADIIDPRRYADTDAIRGITEDFTLALENSIRRAPEQYFWVHRRWKSEPRQRKKKPAAV</sequence>
<organism evidence="7 8">
    <name type="scientific">Polystyrenella longa</name>
    <dbReference type="NCBI Taxonomy" id="2528007"/>
    <lineage>
        <taxon>Bacteria</taxon>
        <taxon>Pseudomonadati</taxon>
        <taxon>Planctomycetota</taxon>
        <taxon>Planctomycetia</taxon>
        <taxon>Planctomycetales</taxon>
        <taxon>Planctomycetaceae</taxon>
        <taxon>Polystyrenella</taxon>
    </lineage>
</organism>
<evidence type="ECO:0000256" key="5">
    <source>
        <dbReference type="ARBA" id="ARBA00023136"/>
    </source>
</evidence>
<keyword evidence="6 7" id="KW-0012">Acyltransferase</keyword>
<evidence type="ECO:0000313" key="7">
    <source>
        <dbReference type="EMBL" id="QDU80409.1"/>
    </source>
</evidence>
<gene>
    <name evidence="7" type="primary">htrB</name>
    <name evidence="7" type="ORF">Pla110_21380</name>
</gene>
<evidence type="ECO:0000256" key="4">
    <source>
        <dbReference type="ARBA" id="ARBA00022679"/>
    </source>
</evidence>
<name>A0A518CMF6_9PLAN</name>
<dbReference type="AlphaFoldDB" id="A0A518CMF6"/>
<dbReference type="PANTHER" id="PTHR30606">
    <property type="entry name" value="LIPID A BIOSYNTHESIS LAUROYL ACYLTRANSFERASE"/>
    <property type="match status" value="1"/>
</dbReference>
<dbReference type="InterPro" id="IPR004960">
    <property type="entry name" value="LipA_acyltrans"/>
</dbReference>
<reference evidence="7 8" key="1">
    <citation type="submission" date="2019-02" db="EMBL/GenBank/DDBJ databases">
        <title>Deep-cultivation of Planctomycetes and their phenomic and genomic characterization uncovers novel biology.</title>
        <authorList>
            <person name="Wiegand S."/>
            <person name="Jogler M."/>
            <person name="Boedeker C."/>
            <person name="Pinto D."/>
            <person name="Vollmers J."/>
            <person name="Rivas-Marin E."/>
            <person name="Kohn T."/>
            <person name="Peeters S.H."/>
            <person name="Heuer A."/>
            <person name="Rast P."/>
            <person name="Oberbeckmann S."/>
            <person name="Bunk B."/>
            <person name="Jeske O."/>
            <person name="Meyerdierks A."/>
            <person name="Storesund J.E."/>
            <person name="Kallscheuer N."/>
            <person name="Luecker S."/>
            <person name="Lage O.M."/>
            <person name="Pohl T."/>
            <person name="Merkel B.J."/>
            <person name="Hornburger P."/>
            <person name="Mueller R.-W."/>
            <person name="Bruemmer F."/>
            <person name="Labrenz M."/>
            <person name="Spormann A.M."/>
            <person name="Op den Camp H."/>
            <person name="Overmann J."/>
            <person name="Amann R."/>
            <person name="Jetten M.S.M."/>
            <person name="Mascher T."/>
            <person name="Medema M.H."/>
            <person name="Devos D.P."/>
            <person name="Kaster A.-K."/>
            <person name="Ovreas L."/>
            <person name="Rohde M."/>
            <person name="Galperin M.Y."/>
            <person name="Jogler C."/>
        </authorList>
    </citation>
    <scope>NUCLEOTIDE SEQUENCE [LARGE SCALE GENOMIC DNA]</scope>
    <source>
        <strain evidence="7 8">Pla110</strain>
    </source>
</reference>
<protein>
    <submittedName>
        <fullName evidence="7">Lipid A biosynthesis lauroyl acyltransferase</fullName>
        <ecNumber evidence="7">2.3.1.-</ecNumber>
    </submittedName>
</protein>
<dbReference type="Pfam" id="PF03279">
    <property type="entry name" value="Lip_A_acyltrans"/>
    <property type="match status" value="1"/>
</dbReference>